<accession>A0A6A6NRN2</accession>
<evidence type="ECO:0000313" key="1">
    <source>
        <dbReference type="EMBL" id="KAF2454401.1"/>
    </source>
</evidence>
<dbReference type="EMBL" id="MU001691">
    <property type="protein sequence ID" value="KAF2454401.1"/>
    <property type="molecule type" value="Genomic_DNA"/>
</dbReference>
<organism evidence="1 2">
    <name type="scientific">Lineolata rhizophorae</name>
    <dbReference type="NCBI Taxonomy" id="578093"/>
    <lineage>
        <taxon>Eukaryota</taxon>
        <taxon>Fungi</taxon>
        <taxon>Dikarya</taxon>
        <taxon>Ascomycota</taxon>
        <taxon>Pezizomycotina</taxon>
        <taxon>Dothideomycetes</taxon>
        <taxon>Dothideomycetes incertae sedis</taxon>
        <taxon>Lineolatales</taxon>
        <taxon>Lineolataceae</taxon>
        <taxon>Lineolata</taxon>
    </lineage>
</organism>
<dbReference type="OrthoDB" id="302966at2759"/>
<reference evidence="1" key="1">
    <citation type="journal article" date="2020" name="Stud. Mycol.">
        <title>101 Dothideomycetes genomes: a test case for predicting lifestyles and emergence of pathogens.</title>
        <authorList>
            <person name="Haridas S."/>
            <person name="Albert R."/>
            <person name="Binder M."/>
            <person name="Bloem J."/>
            <person name="Labutti K."/>
            <person name="Salamov A."/>
            <person name="Andreopoulos B."/>
            <person name="Baker S."/>
            <person name="Barry K."/>
            <person name="Bills G."/>
            <person name="Bluhm B."/>
            <person name="Cannon C."/>
            <person name="Castanera R."/>
            <person name="Culley D."/>
            <person name="Daum C."/>
            <person name="Ezra D."/>
            <person name="Gonzalez J."/>
            <person name="Henrissat B."/>
            <person name="Kuo A."/>
            <person name="Liang C."/>
            <person name="Lipzen A."/>
            <person name="Lutzoni F."/>
            <person name="Magnuson J."/>
            <person name="Mondo S."/>
            <person name="Nolan M."/>
            <person name="Ohm R."/>
            <person name="Pangilinan J."/>
            <person name="Park H.-J."/>
            <person name="Ramirez L."/>
            <person name="Alfaro M."/>
            <person name="Sun H."/>
            <person name="Tritt A."/>
            <person name="Yoshinaga Y."/>
            <person name="Zwiers L.-H."/>
            <person name="Turgeon B."/>
            <person name="Goodwin S."/>
            <person name="Spatafora J."/>
            <person name="Crous P."/>
            <person name="Grigoriev I."/>
        </authorList>
    </citation>
    <scope>NUCLEOTIDE SEQUENCE</scope>
    <source>
        <strain evidence="1">ATCC 16933</strain>
    </source>
</reference>
<proteinExistence type="predicted"/>
<gene>
    <name evidence="1" type="ORF">BDY21DRAFT_374019</name>
</gene>
<keyword evidence="2" id="KW-1185">Reference proteome</keyword>
<protein>
    <submittedName>
        <fullName evidence="1">Uncharacterized protein</fullName>
    </submittedName>
</protein>
<dbReference type="Proteomes" id="UP000799766">
    <property type="component" value="Unassembled WGS sequence"/>
</dbReference>
<sequence length="408" mass="43255">MTTSTAALAPPSRLDPFIHALSRVYGPAVLGPSHLDSPPSAWTPPPAAAGHRGRYLWTDAFGVLDLLTLDREAGAAPGPGPGPGSSSPHHRHYYLDLAARVVAAVHETLGRTRDGARRLGGASAAAPLAGGLRIGKEAGEGAAMDADGQYFHYLALWGFALNRVGAAMAGAGRGRDEAARFNGLGVQLMGAVHEWFFVGGSREAGRPRMVWKVAVEGGRVLVPSEGNLDPVDGYVVCRLLRAGARRWAGDEGDVLGKEIGDFEAVMRRKGEQRVSEDPLDLGMGLWAAHWFEGREEWATALVRRAKDKAVRLHRAGYFAQPLRARLAFRDFGAALGIGCVAGSDSGEGDEEAPLRACAADVLAKWRDALEGPLTPGDLRPISDVMYAAALVPGAFKKGYFGPEAVDEE</sequence>
<dbReference type="AlphaFoldDB" id="A0A6A6NRN2"/>
<name>A0A6A6NRN2_9PEZI</name>
<evidence type="ECO:0000313" key="2">
    <source>
        <dbReference type="Proteomes" id="UP000799766"/>
    </source>
</evidence>